<dbReference type="InterPro" id="IPR004158">
    <property type="entry name" value="DUF247_pln"/>
</dbReference>
<evidence type="ECO:0000313" key="2">
    <source>
        <dbReference type="EMBL" id="KAJ4766068.1"/>
    </source>
</evidence>
<dbReference type="PANTHER" id="PTHR31170">
    <property type="entry name" value="BNAC04G53230D PROTEIN"/>
    <property type="match status" value="1"/>
</dbReference>
<keyword evidence="3" id="KW-1185">Reference proteome</keyword>
<evidence type="ECO:0000313" key="3">
    <source>
        <dbReference type="Proteomes" id="UP001140206"/>
    </source>
</evidence>
<dbReference type="Pfam" id="PF03140">
    <property type="entry name" value="DUF247"/>
    <property type="match status" value="1"/>
</dbReference>
<dbReference type="EMBL" id="JAMFTS010000004">
    <property type="protein sequence ID" value="KAJ4766068.1"/>
    <property type="molecule type" value="Genomic_DNA"/>
</dbReference>
<organism evidence="2 3">
    <name type="scientific">Rhynchospora pubera</name>
    <dbReference type="NCBI Taxonomy" id="906938"/>
    <lineage>
        <taxon>Eukaryota</taxon>
        <taxon>Viridiplantae</taxon>
        <taxon>Streptophyta</taxon>
        <taxon>Embryophyta</taxon>
        <taxon>Tracheophyta</taxon>
        <taxon>Spermatophyta</taxon>
        <taxon>Magnoliopsida</taxon>
        <taxon>Liliopsida</taxon>
        <taxon>Poales</taxon>
        <taxon>Cyperaceae</taxon>
        <taxon>Cyperoideae</taxon>
        <taxon>Rhynchosporeae</taxon>
        <taxon>Rhynchospora</taxon>
    </lineage>
</organism>
<feature type="transmembrane region" description="Helical" evidence="1">
    <location>
        <begin position="544"/>
        <end position="571"/>
    </location>
</feature>
<gene>
    <name evidence="2" type="ORF">LUZ62_076443</name>
</gene>
<keyword evidence="1" id="KW-0472">Membrane</keyword>
<reference evidence="2" key="1">
    <citation type="submission" date="2022-08" db="EMBL/GenBank/DDBJ databases">
        <authorList>
            <person name="Marques A."/>
        </authorList>
    </citation>
    <scope>NUCLEOTIDE SEQUENCE</scope>
    <source>
        <strain evidence="2">RhyPub2mFocal</strain>
        <tissue evidence="2">Leaves</tissue>
    </source>
</reference>
<dbReference type="Proteomes" id="UP001140206">
    <property type="component" value="Chromosome 4"/>
</dbReference>
<protein>
    <submittedName>
        <fullName evidence="2">Uncharacterized protein</fullName>
    </submittedName>
</protein>
<keyword evidence="1" id="KW-0812">Transmembrane</keyword>
<proteinExistence type="predicted"/>
<dbReference type="PANTHER" id="PTHR31170:SF25">
    <property type="entry name" value="BNAA09G04570D PROTEIN"/>
    <property type="match status" value="1"/>
</dbReference>
<keyword evidence="1" id="KW-1133">Transmembrane helix</keyword>
<accession>A0AAV8DHJ5</accession>
<comment type="caution">
    <text evidence="2">The sequence shown here is derived from an EMBL/GenBank/DDBJ whole genome shotgun (WGS) entry which is preliminary data.</text>
</comment>
<name>A0AAV8DHJ5_9POAL</name>
<dbReference type="AlphaFoldDB" id="A0AAV8DHJ5"/>
<sequence>MDSQLGTIGTEGAHCITIEEPSLLEKGEDKLGESGDQAEEEIYVNTKDVMDSQEDTSSVEIHHAQLKIVEPSLLEKMNHKLTSKLRTTDDSQEVTIFHAPFSIRQMNKNMFEPSAVSIGPYYRGRPHLAAMEEKKWSFLRDVLNSTGYDRLDLPYSISKIKEAELRARSCYSKPFVDISSDDFVEMMILDGCFILEVLSFGSMAPRDEGWNLGMIVTDLILLENQIPYFIIEILWDSRLRSYSPIDRLELRITIAETLLTWWDVPIIPRDHLTWWDIKSTIDADDLTWGDTKINSIIGRDDHGLPRIDHLLHLCLWYSTLVLPAPSRPIWDAVSLQNFSLPNFSSFFKWLSSVFPLKLRLSEKKIMEGWLSSVSPLKPFLSGKKRKEGIMLWEIPSASELEEAGVKFKILYDSTKIIVFKDGTLEIPHPCINCVTPLIINLVALEQCMLFSLEQPPQFSTYIKFMDALIDTTHDFKILQKNGMLKNKLSGEQEGAIFFNQIGTTVHLFSESYLEDLGKSLYNYCKSRYNKNRAKLYRDHFNSPWSIIALIAATLLLFLTIIQSFMSVYAYIRPPPSSPPS</sequence>
<evidence type="ECO:0000256" key="1">
    <source>
        <dbReference type="SAM" id="Phobius"/>
    </source>
</evidence>